<reference evidence="2" key="1">
    <citation type="submission" date="2022-07" db="EMBL/GenBank/DDBJ databases">
        <title>Chromosome-level genome of Muraenolepis orangiensis.</title>
        <authorList>
            <person name="Kim J."/>
        </authorList>
    </citation>
    <scope>NUCLEOTIDE SEQUENCE</scope>
    <source>
        <strain evidence="2">KU_S4_2022</strain>
        <tissue evidence="2">Muscle</tissue>
    </source>
</reference>
<evidence type="ECO:0000313" key="2">
    <source>
        <dbReference type="EMBL" id="KAJ3580993.1"/>
    </source>
</evidence>
<dbReference type="EMBL" id="JANIIK010004227">
    <property type="protein sequence ID" value="KAJ3580993.1"/>
    <property type="molecule type" value="Genomic_DNA"/>
</dbReference>
<feature type="region of interest" description="Disordered" evidence="1">
    <location>
        <begin position="1"/>
        <end position="21"/>
    </location>
</feature>
<name>A0A9Q0I175_9TELE</name>
<evidence type="ECO:0000256" key="1">
    <source>
        <dbReference type="SAM" id="MobiDB-lite"/>
    </source>
</evidence>
<protein>
    <submittedName>
        <fullName evidence="2">Uncharacterized protein</fullName>
    </submittedName>
</protein>
<accession>A0A9Q0I175</accession>
<keyword evidence="3" id="KW-1185">Reference proteome</keyword>
<proteinExistence type="predicted"/>
<evidence type="ECO:0000313" key="3">
    <source>
        <dbReference type="Proteomes" id="UP001148018"/>
    </source>
</evidence>
<dbReference type="AlphaFoldDB" id="A0A9Q0I175"/>
<comment type="caution">
    <text evidence="2">The sequence shown here is derived from an EMBL/GenBank/DDBJ whole genome shotgun (WGS) entry which is preliminary data.</text>
</comment>
<sequence>MHAGRGDQIHRRSGDGASSAFTLGPKAERVRKERVSRVFFLSTCTGCHEELYGGGLVRNTEHHSIHRPQLTAHPAAEDQLGRETGFGIQRTDETQWGYDVDILRRETLRQSWNKQSDICSGGAERWSLSHRWRQRWMETFNERLRSRSRGTRRIKSPLLTV</sequence>
<organism evidence="2 3">
    <name type="scientific">Muraenolepis orangiensis</name>
    <name type="common">Patagonian moray cod</name>
    <dbReference type="NCBI Taxonomy" id="630683"/>
    <lineage>
        <taxon>Eukaryota</taxon>
        <taxon>Metazoa</taxon>
        <taxon>Chordata</taxon>
        <taxon>Craniata</taxon>
        <taxon>Vertebrata</taxon>
        <taxon>Euteleostomi</taxon>
        <taxon>Actinopterygii</taxon>
        <taxon>Neopterygii</taxon>
        <taxon>Teleostei</taxon>
        <taxon>Neoteleostei</taxon>
        <taxon>Acanthomorphata</taxon>
        <taxon>Zeiogadaria</taxon>
        <taxon>Gadariae</taxon>
        <taxon>Gadiformes</taxon>
        <taxon>Muraenolepidoidei</taxon>
        <taxon>Muraenolepididae</taxon>
        <taxon>Muraenolepis</taxon>
    </lineage>
</organism>
<feature type="compositionally biased region" description="Basic and acidic residues" evidence="1">
    <location>
        <begin position="1"/>
        <end position="14"/>
    </location>
</feature>
<dbReference type="Proteomes" id="UP001148018">
    <property type="component" value="Unassembled WGS sequence"/>
</dbReference>
<gene>
    <name evidence="2" type="ORF">NHX12_017201</name>
</gene>